<evidence type="ECO:0000313" key="2">
    <source>
        <dbReference type="EMBL" id="KAK6359556.1"/>
    </source>
</evidence>
<sequence length="380" mass="41134">MATASTRAAAHNDASATTNDAVPTVEITAGSSIKSKVRQCLAILQVPSGAPSTQSAASGKTLRKAKGGNRIVALKAVHPSAGSKAITVAEIAKRCIAATATGDSGGKNAAGVWWQYTKVESSLIEWPPKKTKTKTEPAPRHEAEGRKEEEKQKEKSSREADVDALLNASKRRQSVVEERTAKKRKLDHPDTPPPQLDTSSDDRPPHLRDTSPAARSDSSIPPHLRDSSPAARSDSSIPPHLRDSSPVAGSDDSIPPHLRSSTPTPKPSPRPTAREGPPTTSSPPLMVVDELVESVDESAASQSDDSDNEDDYRDFRHMDLEHAPEKFTKQLLADLDEAERKRKKYRAIAVMTIYLSLQRRSDLEKLYGVQTNFEAKPKDG</sequence>
<evidence type="ECO:0000256" key="1">
    <source>
        <dbReference type="SAM" id="MobiDB-lite"/>
    </source>
</evidence>
<feature type="compositionally biased region" description="Basic and acidic residues" evidence="1">
    <location>
        <begin position="133"/>
        <end position="161"/>
    </location>
</feature>
<reference evidence="2 3" key="1">
    <citation type="submission" date="2019-10" db="EMBL/GenBank/DDBJ databases">
        <authorList>
            <person name="Palmer J.M."/>
        </authorList>
    </citation>
    <scope>NUCLEOTIDE SEQUENCE [LARGE SCALE GENOMIC DNA]</scope>
    <source>
        <strain evidence="2 3">TWF696</strain>
    </source>
</reference>
<feature type="region of interest" description="Disordered" evidence="1">
    <location>
        <begin position="127"/>
        <end position="312"/>
    </location>
</feature>
<dbReference type="AlphaFoldDB" id="A0AAV9VF45"/>
<comment type="caution">
    <text evidence="2">The sequence shown here is derived from an EMBL/GenBank/DDBJ whole genome shotgun (WGS) entry which is preliminary data.</text>
</comment>
<protein>
    <submittedName>
        <fullName evidence="2">Uncharacterized protein</fullName>
    </submittedName>
</protein>
<evidence type="ECO:0000313" key="3">
    <source>
        <dbReference type="Proteomes" id="UP001375240"/>
    </source>
</evidence>
<feature type="compositionally biased region" description="Basic and acidic residues" evidence="1">
    <location>
        <begin position="200"/>
        <end position="209"/>
    </location>
</feature>
<accession>A0AAV9VF45</accession>
<organism evidence="2 3">
    <name type="scientific">Orbilia brochopaga</name>
    <dbReference type="NCBI Taxonomy" id="3140254"/>
    <lineage>
        <taxon>Eukaryota</taxon>
        <taxon>Fungi</taxon>
        <taxon>Dikarya</taxon>
        <taxon>Ascomycota</taxon>
        <taxon>Pezizomycotina</taxon>
        <taxon>Orbiliomycetes</taxon>
        <taxon>Orbiliales</taxon>
        <taxon>Orbiliaceae</taxon>
        <taxon>Orbilia</taxon>
    </lineage>
</organism>
<proteinExistence type="predicted"/>
<dbReference type="Proteomes" id="UP001375240">
    <property type="component" value="Unassembled WGS sequence"/>
</dbReference>
<name>A0AAV9VF45_9PEZI</name>
<dbReference type="EMBL" id="JAVHNQ010000001">
    <property type="protein sequence ID" value="KAK6359556.1"/>
    <property type="molecule type" value="Genomic_DNA"/>
</dbReference>
<keyword evidence="3" id="KW-1185">Reference proteome</keyword>
<feature type="compositionally biased region" description="Low complexity" evidence="1">
    <location>
        <begin position="227"/>
        <end position="238"/>
    </location>
</feature>
<gene>
    <name evidence="2" type="ORF">TWF696_000709</name>
</gene>